<dbReference type="Proteomes" id="UP000292136">
    <property type="component" value="Unassembled WGS sequence"/>
</dbReference>
<dbReference type="InterPro" id="IPR025201">
    <property type="entry name" value="KdpD_TM"/>
</dbReference>
<dbReference type="InterPro" id="IPR003593">
    <property type="entry name" value="AAA+_ATPase"/>
</dbReference>
<dbReference type="SUPFAM" id="SSF52402">
    <property type="entry name" value="Adenine nucleotide alpha hydrolases-like"/>
    <property type="match status" value="1"/>
</dbReference>
<keyword evidence="11" id="KW-0902">Two-component regulatory system</keyword>
<evidence type="ECO:0000256" key="7">
    <source>
        <dbReference type="ARBA" id="ARBA00022741"/>
    </source>
</evidence>
<keyword evidence="4" id="KW-0597">Phosphoprotein</keyword>
<reference evidence="15 16" key="1">
    <citation type="submission" date="2019-02" db="EMBL/GenBank/DDBJ databases">
        <title>Genomic Encyclopedia of Type Strains, Phase IV (KMG-IV): sequencing the most valuable type-strain genomes for metagenomic binning, comparative biology and taxonomic classification.</title>
        <authorList>
            <person name="Goeker M."/>
        </authorList>
    </citation>
    <scope>NUCLEOTIDE SEQUENCE [LARGE SCALE GENOMIC DNA]</scope>
    <source>
        <strain evidence="15 16">DSM 21223</strain>
    </source>
</reference>
<dbReference type="InterPro" id="IPR029016">
    <property type="entry name" value="GAF-like_dom_sf"/>
</dbReference>
<evidence type="ECO:0000256" key="4">
    <source>
        <dbReference type="ARBA" id="ARBA00022553"/>
    </source>
</evidence>
<protein>
    <recommendedName>
        <fullName evidence="3">histidine kinase</fullName>
        <ecNumber evidence="3">2.7.13.3</ecNumber>
    </recommendedName>
</protein>
<dbReference type="Pfam" id="PF02702">
    <property type="entry name" value="KdpD"/>
    <property type="match status" value="1"/>
</dbReference>
<organism evidence="15 16">
    <name type="scientific">Azospira oryzae</name>
    <dbReference type="NCBI Taxonomy" id="146939"/>
    <lineage>
        <taxon>Bacteria</taxon>
        <taxon>Pseudomonadati</taxon>
        <taxon>Pseudomonadota</taxon>
        <taxon>Betaproteobacteria</taxon>
        <taxon>Rhodocyclales</taxon>
        <taxon>Rhodocyclaceae</taxon>
        <taxon>Azospira</taxon>
    </lineage>
</organism>
<evidence type="ECO:0000256" key="9">
    <source>
        <dbReference type="ARBA" id="ARBA00022840"/>
    </source>
</evidence>
<keyword evidence="12 13" id="KW-0472">Membrane</keyword>
<dbReference type="CDD" id="cd01987">
    <property type="entry name" value="USP_KdpD-like"/>
    <property type="match status" value="1"/>
</dbReference>
<dbReference type="SUPFAM" id="SSF47384">
    <property type="entry name" value="Homodimeric domain of signal transducing histidine kinase"/>
    <property type="match status" value="1"/>
</dbReference>
<evidence type="ECO:0000256" key="1">
    <source>
        <dbReference type="ARBA" id="ARBA00000085"/>
    </source>
</evidence>
<dbReference type="Gene3D" id="3.30.450.40">
    <property type="match status" value="1"/>
</dbReference>
<feature type="transmembrane region" description="Helical" evidence="13">
    <location>
        <begin position="406"/>
        <end position="424"/>
    </location>
</feature>
<feature type="domain" description="Histidine kinase" evidence="14">
    <location>
        <begin position="675"/>
        <end position="889"/>
    </location>
</feature>
<comment type="catalytic activity">
    <reaction evidence="1">
        <text>ATP + protein L-histidine = ADP + protein N-phospho-L-histidine.</text>
        <dbReference type="EC" id="2.7.13.3"/>
    </reaction>
</comment>
<dbReference type="CDD" id="cd00075">
    <property type="entry name" value="HATPase"/>
    <property type="match status" value="1"/>
</dbReference>
<dbReference type="Gene3D" id="1.20.120.620">
    <property type="entry name" value="Backbone structure of the membrane domain of e. Coli histidine kinase receptor kdpd"/>
    <property type="match status" value="1"/>
</dbReference>
<evidence type="ECO:0000313" key="15">
    <source>
        <dbReference type="EMBL" id="RZT90922.1"/>
    </source>
</evidence>
<evidence type="ECO:0000256" key="10">
    <source>
        <dbReference type="ARBA" id="ARBA00022989"/>
    </source>
</evidence>
<feature type="transmembrane region" description="Helical" evidence="13">
    <location>
        <begin position="453"/>
        <end position="470"/>
    </location>
</feature>
<dbReference type="EMBL" id="SHKM01000001">
    <property type="protein sequence ID" value="RZT90922.1"/>
    <property type="molecule type" value="Genomic_DNA"/>
</dbReference>
<dbReference type="RefSeq" id="WP_130459192.1">
    <property type="nucleotide sequence ID" value="NZ_SHKM01000001.1"/>
</dbReference>
<dbReference type="PANTHER" id="PTHR45569:SF1">
    <property type="entry name" value="SENSOR PROTEIN KDPD"/>
    <property type="match status" value="1"/>
</dbReference>
<dbReference type="InterPro" id="IPR004358">
    <property type="entry name" value="Sig_transdc_His_kin-like_C"/>
</dbReference>
<dbReference type="PROSITE" id="PS50109">
    <property type="entry name" value="HIS_KIN"/>
    <property type="match status" value="1"/>
</dbReference>
<dbReference type="Gene3D" id="3.40.50.300">
    <property type="entry name" value="P-loop containing nucleotide triphosphate hydrolases"/>
    <property type="match status" value="1"/>
</dbReference>
<comment type="subcellular location">
    <subcellularLocation>
        <location evidence="2">Membrane</location>
        <topology evidence="2">Multi-pass membrane protein</topology>
    </subcellularLocation>
</comment>
<dbReference type="Gene3D" id="3.30.565.10">
    <property type="entry name" value="Histidine kinase-like ATPase, C-terminal domain"/>
    <property type="match status" value="1"/>
</dbReference>
<dbReference type="InterPro" id="IPR005467">
    <property type="entry name" value="His_kinase_dom"/>
</dbReference>
<dbReference type="SMART" id="SM00382">
    <property type="entry name" value="AAA"/>
    <property type="match status" value="1"/>
</dbReference>
<dbReference type="InterPro" id="IPR052023">
    <property type="entry name" value="Histidine_kinase_KdpD"/>
</dbReference>
<sequence>MSDPLQRPDPDALLARLEAEEIQARRGRLKIFFGASPGVGKTYAMLAAARTLQSQGVDVAVGVVETHGRRETAELVQGLELLPSRQVEHRGRRLQEFDLDGALQRAPDLVLVDELAHSNAPGSRHPKRWQDVEELLAAGIDVFTTVNVQHLESLNDVVGRITGARVWETVPDRLFDAADEVVLVDLPPEELLTRLKAGKVYVPQQAERAMANFFRKGNLLALRELALRRTADRVDDDVRAYRRDQSVSTVWPTRESLLVCIGPGPGSERLVRSAARLATQLEVPWHALYVETPRYQRLPEGERGRVLKSLRLAQELGAETANRPGQDAAAAAIQYAREHNLGKVLLGRELPGDWRRWLPWRTSLARRLARQAPDLDVMQVASDGVDGEAPPLPDGPARPAAVNVRGYGLAAAAVAAVTLVATPLHGALDLANIVMLFLLAVLFAAVKLGRNPAILAAFLSVAAFDFFFVSPRLSFAVSDVQYLLTFSVMLAVALITAQLTAGLRFQVDVAQSRERRSDALYEMARELSAALTVEQIDDITRRFVQQGFQARALLLVPGQQERLSLPEGLPADLPVDLGIAQWAADHGEAAGLSTDTLPSAPMRYLPLKAPMRTRGVLAVLPREQPWLPSPEQERLLETCATLVAIAVERVHYIEVAQEALVQMESERLRNGLLAALSHDLRTPLTALVGLADSLSLGGALPPAQAELAQAIRGEAMRTSALVHNLLDMARLQSGQVTLKKEWQPLEEVVGAALQARASVLAQHRVRVDLPADLPLLEFDAVLMERVFCNLIENAAKYTPPGSLIEIGARREAERVLVSVSDNGPGLPPGKEAGLFEKFTRGQDESAIPGVGLGLAIVRAIVDAHKGKVWAENRSDGPGARFVFTLPLGQPPALPTELL</sequence>
<evidence type="ECO:0000256" key="8">
    <source>
        <dbReference type="ARBA" id="ARBA00022777"/>
    </source>
</evidence>
<evidence type="ECO:0000313" key="16">
    <source>
        <dbReference type="Proteomes" id="UP000292136"/>
    </source>
</evidence>
<feature type="transmembrane region" description="Helical" evidence="13">
    <location>
        <begin position="482"/>
        <end position="505"/>
    </location>
</feature>
<dbReference type="InterPro" id="IPR038318">
    <property type="entry name" value="KdpD_sf"/>
</dbReference>
<evidence type="ECO:0000259" key="14">
    <source>
        <dbReference type="PROSITE" id="PS50109"/>
    </source>
</evidence>
<keyword evidence="16" id="KW-1185">Reference proteome</keyword>
<evidence type="ECO:0000256" key="12">
    <source>
        <dbReference type="ARBA" id="ARBA00023136"/>
    </source>
</evidence>
<dbReference type="Pfam" id="PF13492">
    <property type="entry name" value="GAF_3"/>
    <property type="match status" value="1"/>
</dbReference>
<dbReference type="EC" id="2.7.13.3" evidence="3"/>
<evidence type="ECO:0000256" key="5">
    <source>
        <dbReference type="ARBA" id="ARBA00022679"/>
    </source>
</evidence>
<dbReference type="SUPFAM" id="SSF52540">
    <property type="entry name" value="P-loop containing nucleoside triphosphate hydrolases"/>
    <property type="match status" value="1"/>
</dbReference>
<evidence type="ECO:0000256" key="6">
    <source>
        <dbReference type="ARBA" id="ARBA00022692"/>
    </source>
</evidence>
<dbReference type="Pfam" id="PF02518">
    <property type="entry name" value="HATPase_c"/>
    <property type="match status" value="1"/>
</dbReference>
<dbReference type="SUPFAM" id="SSF55781">
    <property type="entry name" value="GAF domain-like"/>
    <property type="match status" value="1"/>
</dbReference>
<name>A0ABY0IUH9_9RHOO</name>
<proteinExistence type="predicted"/>
<dbReference type="GO" id="GO:0016301">
    <property type="term" value="F:kinase activity"/>
    <property type="evidence" value="ECO:0007669"/>
    <property type="project" value="UniProtKB-KW"/>
</dbReference>
<dbReference type="PANTHER" id="PTHR45569">
    <property type="entry name" value="SENSOR PROTEIN KDPD"/>
    <property type="match status" value="1"/>
</dbReference>
<evidence type="ECO:0000256" key="2">
    <source>
        <dbReference type="ARBA" id="ARBA00004141"/>
    </source>
</evidence>
<dbReference type="Gene3D" id="1.10.287.130">
    <property type="match status" value="1"/>
</dbReference>
<accession>A0ABY0IUH9</accession>
<dbReference type="PRINTS" id="PR00344">
    <property type="entry name" value="BCTRLSENSOR"/>
</dbReference>
<dbReference type="Pfam" id="PF13493">
    <property type="entry name" value="DUF4118"/>
    <property type="match status" value="1"/>
</dbReference>
<evidence type="ECO:0000256" key="3">
    <source>
        <dbReference type="ARBA" id="ARBA00012438"/>
    </source>
</evidence>
<dbReference type="InterPro" id="IPR014729">
    <property type="entry name" value="Rossmann-like_a/b/a_fold"/>
</dbReference>
<dbReference type="SMART" id="SM00387">
    <property type="entry name" value="HATPase_c"/>
    <property type="match status" value="1"/>
</dbReference>
<gene>
    <name evidence="15" type="ORF">EV678_1747</name>
</gene>
<dbReference type="SMART" id="SM00388">
    <property type="entry name" value="HisKA"/>
    <property type="match status" value="1"/>
</dbReference>
<keyword evidence="5" id="KW-0808">Transferase</keyword>
<evidence type="ECO:0000256" key="11">
    <source>
        <dbReference type="ARBA" id="ARBA00023012"/>
    </source>
</evidence>
<dbReference type="InterPro" id="IPR003661">
    <property type="entry name" value="HisK_dim/P_dom"/>
</dbReference>
<evidence type="ECO:0000256" key="13">
    <source>
        <dbReference type="SAM" id="Phobius"/>
    </source>
</evidence>
<dbReference type="Pfam" id="PF00512">
    <property type="entry name" value="HisKA"/>
    <property type="match status" value="1"/>
</dbReference>
<dbReference type="SUPFAM" id="SSF55874">
    <property type="entry name" value="ATPase domain of HSP90 chaperone/DNA topoisomerase II/histidine kinase"/>
    <property type="match status" value="1"/>
</dbReference>
<dbReference type="Gene3D" id="3.40.50.620">
    <property type="entry name" value="HUPs"/>
    <property type="match status" value="1"/>
</dbReference>
<dbReference type="InterPro" id="IPR036097">
    <property type="entry name" value="HisK_dim/P_sf"/>
</dbReference>
<dbReference type="InterPro" id="IPR036890">
    <property type="entry name" value="HATPase_C_sf"/>
</dbReference>
<keyword evidence="9" id="KW-0067">ATP-binding</keyword>
<feature type="transmembrane region" description="Helical" evidence="13">
    <location>
        <begin position="430"/>
        <end position="446"/>
    </location>
</feature>
<keyword evidence="6 13" id="KW-0812">Transmembrane</keyword>
<dbReference type="InterPro" id="IPR027417">
    <property type="entry name" value="P-loop_NTPase"/>
</dbReference>
<comment type="caution">
    <text evidence="15">The sequence shown here is derived from an EMBL/GenBank/DDBJ whole genome shotgun (WGS) entry which is preliminary data.</text>
</comment>
<dbReference type="InterPro" id="IPR003852">
    <property type="entry name" value="Sig_transdc_His_kinase_KdpD_N"/>
</dbReference>
<keyword evidence="7" id="KW-0547">Nucleotide-binding</keyword>
<dbReference type="InterPro" id="IPR003594">
    <property type="entry name" value="HATPase_dom"/>
</dbReference>
<keyword evidence="8 15" id="KW-0418">Kinase</keyword>
<dbReference type="CDD" id="cd00082">
    <property type="entry name" value="HisKA"/>
    <property type="match status" value="1"/>
</dbReference>
<keyword evidence="10 13" id="KW-1133">Transmembrane helix</keyword>
<dbReference type="NCBIfam" id="NF007793">
    <property type="entry name" value="PRK10490.1"/>
    <property type="match status" value="1"/>
</dbReference>
<dbReference type="InterPro" id="IPR003018">
    <property type="entry name" value="GAF"/>
</dbReference>